<evidence type="ECO:0000256" key="1">
    <source>
        <dbReference type="SAM" id="Phobius"/>
    </source>
</evidence>
<feature type="domain" description="LysM" evidence="2">
    <location>
        <begin position="34"/>
        <end position="83"/>
    </location>
</feature>
<dbReference type="GO" id="GO:0051301">
    <property type="term" value="P:cell division"/>
    <property type="evidence" value="ECO:0007669"/>
    <property type="project" value="UniProtKB-KW"/>
</dbReference>
<dbReference type="HOGENOM" id="CLU_136034_4_0_9"/>
<keyword evidence="3" id="KW-0132">Cell division</keyword>
<keyword evidence="1" id="KW-0812">Transmembrane</keyword>
<organism evidence="3">
    <name type="scientific">Metalysinibacillus saudimassiliensis</name>
    <dbReference type="NCBI Taxonomy" id="1461583"/>
    <lineage>
        <taxon>Bacteria</taxon>
        <taxon>Bacillati</taxon>
        <taxon>Bacillota</taxon>
        <taxon>Bacilli</taxon>
        <taxon>Bacillales</taxon>
        <taxon>Caryophanaceae</taxon>
        <taxon>Metalysinibacillus</taxon>
    </lineage>
</organism>
<proteinExistence type="predicted"/>
<feature type="transmembrane region" description="Helical" evidence="1">
    <location>
        <begin position="10"/>
        <end position="28"/>
    </location>
</feature>
<dbReference type="Pfam" id="PF01476">
    <property type="entry name" value="LysM"/>
    <property type="match status" value="1"/>
</dbReference>
<gene>
    <name evidence="3" type="primary">yneA</name>
    <name evidence="3" type="ORF">BN1050_02084</name>
</gene>
<dbReference type="EMBL" id="LN483076">
    <property type="protein sequence ID" value="CEA04679.1"/>
    <property type="molecule type" value="Genomic_DNA"/>
</dbReference>
<accession>A0A078MEH5</accession>
<keyword evidence="1" id="KW-0472">Membrane</keyword>
<evidence type="ECO:0000313" key="3">
    <source>
        <dbReference type="EMBL" id="CEA04679.1"/>
    </source>
</evidence>
<sequence length="96" mass="10856">MSERQIKKEILLLLMSVILVVMYVVWSFKSISYGEIKIEQGDSLVTLAEQYKGAMSTTKWVDVVRTENNIHDDTIIAGKTLVIPIAQNKEQLASDQ</sequence>
<reference evidence="3" key="1">
    <citation type="submission" date="2014-07" db="EMBL/GenBank/DDBJ databases">
        <authorList>
            <person name="Urmite Genomes Urmite Genomes"/>
        </authorList>
    </citation>
    <scope>NUCLEOTIDE SEQUENCE</scope>
    <source>
        <strain evidence="3">13S34_air</strain>
    </source>
</reference>
<protein>
    <submittedName>
        <fullName evidence="3">Cell division suppressor protein YneA</fullName>
    </submittedName>
</protein>
<dbReference type="InterPro" id="IPR018392">
    <property type="entry name" value="LysM"/>
</dbReference>
<dbReference type="PATRIC" id="fig|1461583.4.peg.2006"/>
<keyword evidence="3" id="KW-0131">Cell cycle</keyword>
<keyword evidence="1" id="KW-1133">Transmembrane helix</keyword>
<dbReference type="AlphaFoldDB" id="A0A078MEH5"/>
<name>A0A078MEH5_9BACL</name>
<evidence type="ECO:0000259" key="2">
    <source>
        <dbReference type="PROSITE" id="PS51782"/>
    </source>
</evidence>
<dbReference type="InterPro" id="IPR036779">
    <property type="entry name" value="LysM_dom_sf"/>
</dbReference>
<dbReference type="Gene3D" id="3.10.350.10">
    <property type="entry name" value="LysM domain"/>
    <property type="match status" value="1"/>
</dbReference>
<dbReference type="PROSITE" id="PS51782">
    <property type="entry name" value="LYSM"/>
    <property type="match status" value="1"/>
</dbReference>